<evidence type="ECO:0000256" key="1">
    <source>
        <dbReference type="ARBA" id="ARBA00006484"/>
    </source>
</evidence>
<dbReference type="InterPro" id="IPR002347">
    <property type="entry name" value="SDR_fam"/>
</dbReference>
<sequence length="281" mass="30287">MVSNRRDRTIAWRRMMRGLEGKRVIVTGGAQGIGRACVEALIPYGCKCVISDIEKDSGEEAVEQLRKKGAEIEFVHGDMGEDDFCRQLVDTAATHMGGIDLLVNNAFAFTAAGLDASREQWVRSMTVGPMGFASMIQYCAAYMEKSGSGAIVNISSISAHIAQPGRWTYNSAKGAVAQLTRCSALDLAPLGVRVNSVSPGWIWTREVDKSAGYDREKYGPIWGKYHMLRRCGLPEEVASAVLFLLSQEASFITGTDLPVDGGYLGLGGEGIGNDSEYAGSD</sequence>
<dbReference type="SUPFAM" id="SSF51735">
    <property type="entry name" value="NAD(P)-binding Rossmann-fold domains"/>
    <property type="match status" value="1"/>
</dbReference>
<dbReference type="PRINTS" id="PR00080">
    <property type="entry name" value="SDRFAMILY"/>
</dbReference>
<gene>
    <name evidence="3" type="ORF">NAF29_16450</name>
</gene>
<protein>
    <submittedName>
        <fullName evidence="3">SDR family oxidoreductase</fullName>
    </submittedName>
</protein>
<evidence type="ECO:0000256" key="2">
    <source>
        <dbReference type="ARBA" id="ARBA00023002"/>
    </source>
</evidence>
<dbReference type="Proteomes" id="UP001165393">
    <property type="component" value="Unassembled WGS sequence"/>
</dbReference>
<comment type="similarity">
    <text evidence="1">Belongs to the short-chain dehydrogenases/reductases (SDR) family.</text>
</comment>
<comment type="caution">
    <text evidence="3">The sequence shown here is derived from an EMBL/GenBank/DDBJ whole genome shotgun (WGS) entry which is preliminary data.</text>
</comment>
<organism evidence="3 4">
    <name type="scientific">Echinimonas agarilytica</name>
    <dbReference type="NCBI Taxonomy" id="1215918"/>
    <lineage>
        <taxon>Bacteria</taxon>
        <taxon>Pseudomonadati</taxon>
        <taxon>Pseudomonadota</taxon>
        <taxon>Gammaproteobacteria</taxon>
        <taxon>Alteromonadales</taxon>
        <taxon>Echinimonadaceae</taxon>
        <taxon>Echinimonas</taxon>
    </lineage>
</organism>
<accession>A0AA41W8Y7</accession>
<dbReference type="FunFam" id="3.40.50.720:FF:000084">
    <property type="entry name" value="Short-chain dehydrogenase reductase"/>
    <property type="match status" value="1"/>
</dbReference>
<dbReference type="EMBL" id="JAMQGP010000009">
    <property type="protein sequence ID" value="MCM2681240.1"/>
    <property type="molecule type" value="Genomic_DNA"/>
</dbReference>
<dbReference type="RefSeq" id="WP_251262723.1">
    <property type="nucleotide sequence ID" value="NZ_JAMQGP010000009.1"/>
</dbReference>
<keyword evidence="4" id="KW-1185">Reference proteome</keyword>
<name>A0AA41W8Y7_9GAMM</name>
<dbReference type="Gene3D" id="3.40.50.720">
    <property type="entry name" value="NAD(P)-binding Rossmann-like Domain"/>
    <property type="match status" value="1"/>
</dbReference>
<evidence type="ECO:0000313" key="4">
    <source>
        <dbReference type="Proteomes" id="UP001165393"/>
    </source>
</evidence>
<reference evidence="3 4" key="1">
    <citation type="journal article" date="2013" name="Antonie Van Leeuwenhoek">
        <title>Echinimonas agarilytica gen. nov., sp. nov., a new gammaproteobacterium isolated from the sea urchin Strongylocentrotus intermedius.</title>
        <authorList>
            <person name="Nedashkovskaya O.I."/>
            <person name="Stenkova A.M."/>
            <person name="Zhukova N.V."/>
            <person name="Van Trappen S."/>
            <person name="Lee J.S."/>
            <person name="Kim S.B."/>
        </authorList>
    </citation>
    <scope>NUCLEOTIDE SEQUENCE [LARGE SCALE GENOMIC DNA]</scope>
    <source>
        <strain evidence="3 4">KMM 6351</strain>
    </source>
</reference>
<dbReference type="Pfam" id="PF13561">
    <property type="entry name" value="adh_short_C2"/>
    <property type="match status" value="1"/>
</dbReference>
<dbReference type="AlphaFoldDB" id="A0AA41W8Y7"/>
<dbReference type="PANTHER" id="PTHR24321:SF8">
    <property type="entry name" value="ESTRADIOL 17-BETA-DEHYDROGENASE 8-RELATED"/>
    <property type="match status" value="1"/>
</dbReference>
<dbReference type="PRINTS" id="PR00081">
    <property type="entry name" value="GDHRDH"/>
</dbReference>
<proteinExistence type="inferred from homology"/>
<dbReference type="GO" id="GO:0016491">
    <property type="term" value="F:oxidoreductase activity"/>
    <property type="evidence" value="ECO:0007669"/>
    <property type="project" value="UniProtKB-KW"/>
</dbReference>
<dbReference type="CDD" id="cd05233">
    <property type="entry name" value="SDR_c"/>
    <property type="match status" value="1"/>
</dbReference>
<evidence type="ECO:0000313" key="3">
    <source>
        <dbReference type="EMBL" id="MCM2681240.1"/>
    </source>
</evidence>
<keyword evidence="2" id="KW-0560">Oxidoreductase</keyword>
<dbReference type="InterPro" id="IPR036291">
    <property type="entry name" value="NAD(P)-bd_dom_sf"/>
</dbReference>
<dbReference type="PANTHER" id="PTHR24321">
    <property type="entry name" value="DEHYDROGENASES, SHORT CHAIN"/>
    <property type="match status" value="1"/>
</dbReference>